<evidence type="ECO:0000313" key="3">
    <source>
        <dbReference type="Proteomes" id="UP000286100"/>
    </source>
</evidence>
<reference evidence="2 3" key="1">
    <citation type="submission" date="2018-09" db="EMBL/GenBank/DDBJ databases">
        <authorList>
            <person name="Zhu H."/>
        </authorList>
    </citation>
    <scope>NUCLEOTIDE SEQUENCE [LARGE SCALE GENOMIC DNA]</scope>
    <source>
        <strain evidence="2 3">K2R01-6</strain>
    </source>
</reference>
<dbReference type="Proteomes" id="UP000286100">
    <property type="component" value="Unassembled WGS sequence"/>
</dbReference>
<dbReference type="SUPFAM" id="SSF49478">
    <property type="entry name" value="Cna protein B-type domain"/>
    <property type="match status" value="1"/>
</dbReference>
<dbReference type="InterPro" id="IPR013783">
    <property type="entry name" value="Ig-like_fold"/>
</dbReference>
<feature type="chain" id="PRO_5019301112" evidence="1">
    <location>
        <begin position="26"/>
        <end position="888"/>
    </location>
</feature>
<dbReference type="Gene3D" id="2.60.40.10">
    <property type="entry name" value="Immunoglobulins"/>
    <property type="match status" value="1"/>
</dbReference>
<evidence type="ECO:0000256" key="1">
    <source>
        <dbReference type="SAM" id="SignalP"/>
    </source>
</evidence>
<name>A0A418WRB6_9SPHN</name>
<proteinExistence type="predicted"/>
<dbReference type="AlphaFoldDB" id="A0A418WRB6"/>
<dbReference type="EMBL" id="QYUM01000002">
    <property type="protein sequence ID" value="RJF93746.1"/>
    <property type="molecule type" value="Genomic_DNA"/>
</dbReference>
<protein>
    <submittedName>
        <fullName evidence="2">Carboxypeptidase regulatory-like domain-containing protein</fullName>
    </submittedName>
</protein>
<dbReference type="GO" id="GO:0004180">
    <property type="term" value="F:carboxypeptidase activity"/>
    <property type="evidence" value="ECO:0007669"/>
    <property type="project" value="UniProtKB-KW"/>
</dbReference>
<organism evidence="2 3">
    <name type="scientific">Sphingomonas cavernae</name>
    <dbReference type="NCBI Taxonomy" id="2320861"/>
    <lineage>
        <taxon>Bacteria</taxon>
        <taxon>Pseudomonadati</taxon>
        <taxon>Pseudomonadota</taxon>
        <taxon>Alphaproteobacteria</taxon>
        <taxon>Sphingomonadales</taxon>
        <taxon>Sphingomonadaceae</taxon>
        <taxon>Sphingomonas</taxon>
    </lineage>
</organism>
<comment type="caution">
    <text evidence="2">The sequence shown here is derived from an EMBL/GenBank/DDBJ whole genome shotgun (WGS) entry which is preliminary data.</text>
</comment>
<keyword evidence="2" id="KW-0121">Carboxypeptidase</keyword>
<keyword evidence="3" id="KW-1185">Reference proteome</keyword>
<feature type="signal peptide" evidence="1">
    <location>
        <begin position="1"/>
        <end position="25"/>
    </location>
</feature>
<keyword evidence="2" id="KW-0378">Hydrolase</keyword>
<accession>A0A418WRB6</accession>
<keyword evidence="2" id="KW-0645">Protease</keyword>
<evidence type="ECO:0000313" key="2">
    <source>
        <dbReference type="EMBL" id="RJF93746.1"/>
    </source>
</evidence>
<keyword evidence="1" id="KW-0732">Signal</keyword>
<gene>
    <name evidence="2" type="ORF">D3876_05485</name>
</gene>
<sequence>MFKRLAAWGAAICAALLTPSAYAQAAWAPNDDDALLLDLRLGRLSLGDGVRGYRTPEGVCVDLADVILALDLPMRLDKPARRASGWAFDERNQITVDRAQNSVQIGANVEKLDEAAIRDVPDGWCIAVKPLSRWIGVEFIPDLGNALLLVKSTARLPVELAAERRARAAAIPPQRGFDLKAMPKADAPFRLWRTPSVDVVATLAAIEDKRTGSRFDATYELYVAGEVGKASFDARLASDQNGVPANLRLRAYRTDPDGGLLGALGATHFALGDVAGLSTPLVAQSAVGRGAVVTNRPIDRPDSFDRTDFHGELPMGWDAELYRNGQLLAFANDRADGRYAFLSVPLLYGQNRFEVVLYGPQGQVRREERLVAVGVDSIPPRETWYWAGINEANTDLIMLKDYRDPRNRGWRGSVGLERGIDTYTSTGAQLHSLVLEDVRHNYAEAFVRRAIGPALVEVSGAYEDTGGYALRAQMLGQFGRSYLTVESVLAHDYRSDRIEPGVTGWHGIALDHSLNVGRTILPVHLEARYETRARSIDTLELAARASANVSGLVLTGQLDYRADMVPTGPDPPARIEASLLANARLGRVRLRGETRFRLSRGAGLETATVVGEWAAGERADWRAELGYDRSYDRARLGFGYSRRFDRFAVTASVEGASDGSVAAGFNLAFAFGPDPRGRGIRMSATKLASHGQVFARVWRDSNNDGVRQRSEPLEREVQLAAGQIAVERLTDSQGSTVIDGLVPFRPVLIGIDAASLPDPLVQPASPGVVVTPRPGIAIAIELPLSSAGEIHGTLVRGGGGAIEGVDLELVDDEGRVLRVTRTEFDGYFLFEGVPYGRYAIRIAQISADAARLRAALGLSVVVGEARPSVALGTIAAEASASRSAEALR</sequence>